<dbReference type="Proteomes" id="UP000595884">
    <property type="component" value="Chromosome"/>
</dbReference>
<proteinExistence type="predicted"/>
<accession>A0AAX1K5J8</accession>
<organism evidence="1 2">
    <name type="scientific">Streptococcus mutans</name>
    <dbReference type="NCBI Taxonomy" id="1309"/>
    <lineage>
        <taxon>Bacteria</taxon>
        <taxon>Bacillati</taxon>
        <taxon>Bacillota</taxon>
        <taxon>Bacilli</taxon>
        <taxon>Lactobacillales</taxon>
        <taxon>Streptococcaceae</taxon>
        <taxon>Streptococcus</taxon>
    </lineage>
</organism>
<name>A0AAX1K5J8_STRMG</name>
<dbReference type="Gene3D" id="3.30.1490.390">
    <property type="match status" value="1"/>
</dbReference>
<dbReference type="CDD" id="cd13784">
    <property type="entry name" value="SP_1775_like"/>
    <property type="match status" value="1"/>
</dbReference>
<evidence type="ECO:0000313" key="1">
    <source>
        <dbReference type="EMBL" id="QQL48037.1"/>
    </source>
</evidence>
<gene>
    <name evidence="1" type="ORF">IGS65_004120</name>
</gene>
<reference evidence="2" key="1">
    <citation type="submission" date="2020-12" db="EMBL/GenBank/DDBJ databases">
        <authorList>
            <person name="Wen Z.T."/>
        </authorList>
    </citation>
    <scope>NUCLEOTIDE SEQUENCE [LARGE SCALE GENOMIC DNA]</scope>
    <source>
        <strain evidence="2">27-3</strain>
    </source>
</reference>
<evidence type="ECO:0000313" key="2">
    <source>
        <dbReference type="Proteomes" id="UP000595884"/>
    </source>
</evidence>
<sequence length="72" mass="8323">MMIVLTYLDAYQTKKKASFNSIEEFMLSLSGCVTLPDSYQVLSLTYKGKDIGYRGLFGDLYRKVYQMDWSSI</sequence>
<dbReference type="RefSeq" id="WP_002304667.1">
    <property type="nucleotide sequence ID" value="NZ_CP044493.1"/>
</dbReference>
<dbReference type="Pfam" id="PF15507">
    <property type="entry name" value="DUF4649"/>
    <property type="match status" value="1"/>
</dbReference>
<dbReference type="EMBL" id="CP066294">
    <property type="protein sequence ID" value="QQL48037.1"/>
    <property type="molecule type" value="Genomic_DNA"/>
</dbReference>
<dbReference type="InterPro" id="IPR027879">
    <property type="entry name" value="DUF4649"/>
</dbReference>
<dbReference type="AlphaFoldDB" id="A0AAX1K5J8"/>
<protein>
    <submittedName>
        <fullName evidence="1">DUF4649 family protein</fullName>
    </submittedName>
</protein>